<keyword evidence="2" id="KW-1185">Reference proteome</keyword>
<evidence type="ECO:0000313" key="1">
    <source>
        <dbReference type="EMBL" id="GGR09643.1"/>
    </source>
</evidence>
<proteinExistence type="predicted"/>
<accession>A0A918F7W4</accession>
<organism evidence="1 2">
    <name type="scientific">Deinococcus ruber</name>
    <dbReference type="NCBI Taxonomy" id="1848197"/>
    <lineage>
        <taxon>Bacteria</taxon>
        <taxon>Thermotogati</taxon>
        <taxon>Deinococcota</taxon>
        <taxon>Deinococci</taxon>
        <taxon>Deinococcales</taxon>
        <taxon>Deinococcaceae</taxon>
        <taxon>Deinococcus</taxon>
    </lineage>
</organism>
<reference evidence="1" key="2">
    <citation type="submission" date="2020-09" db="EMBL/GenBank/DDBJ databases">
        <authorList>
            <person name="Sun Q."/>
            <person name="Ohkuma M."/>
        </authorList>
    </citation>
    <scope>NUCLEOTIDE SEQUENCE</scope>
    <source>
        <strain evidence="1">JCM 31311</strain>
    </source>
</reference>
<name>A0A918F7W4_9DEIO</name>
<dbReference type="Proteomes" id="UP000603865">
    <property type="component" value="Unassembled WGS sequence"/>
</dbReference>
<dbReference type="AlphaFoldDB" id="A0A918F7W4"/>
<protein>
    <submittedName>
        <fullName evidence="1">Uncharacterized protein</fullName>
    </submittedName>
</protein>
<sequence length="77" mass="8328">MSQSQQRFHRVVVGSLRAEYFTQADGGVLIGLYRQPARTLFAEAYLRASPEGSVRITSMGELAPDTAALAKKLTEGG</sequence>
<dbReference type="EMBL" id="BMQL01000011">
    <property type="protein sequence ID" value="GGR09643.1"/>
    <property type="molecule type" value="Genomic_DNA"/>
</dbReference>
<evidence type="ECO:0000313" key="2">
    <source>
        <dbReference type="Proteomes" id="UP000603865"/>
    </source>
</evidence>
<dbReference type="RefSeq" id="WP_189090473.1">
    <property type="nucleotide sequence ID" value="NZ_BMQL01000011.1"/>
</dbReference>
<reference evidence="1" key="1">
    <citation type="journal article" date="2014" name="Int. J. Syst. Evol. Microbiol.">
        <title>Complete genome sequence of Corynebacterium casei LMG S-19264T (=DSM 44701T), isolated from a smear-ripened cheese.</title>
        <authorList>
            <consortium name="US DOE Joint Genome Institute (JGI-PGF)"/>
            <person name="Walter F."/>
            <person name="Albersmeier A."/>
            <person name="Kalinowski J."/>
            <person name="Ruckert C."/>
        </authorList>
    </citation>
    <scope>NUCLEOTIDE SEQUENCE</scope>
    <source>
        <strain evidence="1">JCM 31311</strain>
    </source>
</reference>
<gene>
    <name evidence="1" type="ORF">GCM10008957_22980</name>
</gene>
<comment type="caution">
    <text evidence="1">The sequence shown here is derived from an EMBL/GenBank/DDBJ whole genome shotgun (WGS) entry which is preliminary data.</text>
</comment>